<dbReference type="InterPro" id="IPR011234">
    <property type="entry name" value="Fumarylacetoacetase-like_C"/>
</dbReference>
<dbReference type="Pfam" id="PF01557">
    <property type="entry name" value="FAA_hydrolase"/>
    <property type="match status" value="1"/>
</dbReference>
<reference evidence="3 4" key="1">
    <citation type="submission" date="2019-06" db="EMBL/GenBank/DDBJ databases">
        <title>Sequencing the genomes of 1000 actinobacteria strains.</title>
        <authorList>
            <person name="Klenk H.-P."/>
        </authorList>
    </citation>
    <scope>NUCLEOTIDE SEQUENCE [LARGE SCALE GENOMIC DNA]</scope>
    <source>
        <strain evidence="3 4">DSM 45671</strain>
    </source>
</reference>
<gene>
    <name evidence="3" type="ORF">FHX44_115794</name>
</gene>
<evidence type="ECO:0000313" key="3">
    <source>
        <dbReference type="EMBL" id="TWF79858.1"/>
    </source>
</evidence>
<dbReference type="EMBL" id="VIWU01000001">
    <property type="protein sequence ID" value="TWF79858.1"/>
    <property type="molecule type" value="Genomic_DNA"/>
</dbReference>
<proteinExistence type="predicted"/>
<dbReference type="Gene3D" id="3.90.850.10">
    <property type="entry name" value="Fumarylacetoacetase-like, C-terminal domain"/>
    <property type="match status" value="1"/>
</dbReference>
<dbReference type="AlphaFoldDB" id="A0A561SYB0"/>
<evidence type="ECO:0000313" key="4">
    <source>
        <dbReference type="Proteomes" id="UP000321261"/>
    </source>
</evidence>
<dbReference type="Proteomes" id="UP000321261">
    <property type="component" value="Unassembled WGS sequence"/>
</dbReference>
<keyword evidence="4" id="KW-1185">Reference proteome</keyword>
<protein>
    <submittedName>
        <fullName evidence="3">2-keto-4-pentenoate hydratase/2-oxohepta-3-ene-1,7-dioic acid hydratase in catechol pathway</fullName>
    </submittedName>
</protein>
<evidence type="ECO:0000256" key="1">
    <source>
        <dbReference type="SAM" id="MobiDB-lite"/>
    </source>
</evidence>
<dbReference type="GO" id="GO:0003824">
    <property type="term" value="F:catalytic activity"/>
    <property type="evidence" value="ECO:0007669"/>
    <property type="project" value="InterPro"/>
</dbReference>
<organism evidence="3 4">
    <name type="scientific">Pseudonocardia hierapolitana</name>
    <dbReference type="NCBI Taxonomy" id="1128676"/>
    <lineage>
        <taxon>Bacteria</taxon>
        <taxon>Bacillati</taxon>
        <taxon>Actinomycetota</taxon>
        <taxon>Actinomycetes</taxon>
        <taxon>Pseudonocardiales</taxon>
        <taxon>Pseudonocardiaceae</taxon>
        <taxon>Pseudonocardia</taxon>
    </lineage>
</organism>
<comment type="caution">
    <text evidence="3">The sequence shown here is derived from an EMBL/GenBank/DDBJ whole genome shotgun (WGS) entry which is preliminary data.</text>
</comment>
<dbReference type="RefSeq" id="WP_170309080.1">
    <property type="nucleotide sequence ID" value="NZ_VIWU01000001.1"/>
</dbReference>
<dbReference type="PANTHER" id="PTHR43211:SF1">
    <property type="entry name" value="BLL6422 PROTEIN"/>
    <property type="match status" value="1"/>
</dbReference>
<feature type="region of interest" description="Disordered" evidence="1">
    <location>
        <begin position="172"/>
        <end position="196"/>
    </location>
</feature>
<evidence type="ECO:0000259" key="2">
    <source>
        <dbReference type="Pfam" id="PF01557"/>
    </source>
</evidence>
<dbReference type="PANTHER" id="PTHR43211">
    <property type="entry name" value="FUMARYLACETOACETATE HYDROLASE"/>
    <property type="match status" value="1"/>
</dbReference>
<dbReference type="SUPFAM" id="SSF56529">
    <property type="entry name" value="FAH"/>
    <property type="match status" value="1"/>
</dbReference>
<feature type="domain" description="Fumarylacetoacetase-like C-terminal" evidence="2">
    <location>
        <begin position="70"/>
        <end position="296"/>
    </location>
</feature>
<dbReference type="InterPro" id="IPR036663">
    <property type="entry name" value="Fumarylacetoacetase_C_sf"/>
</dbReference>
<name>A0A561SYB0_9PSEU</name>
<accession>A0A561SYB0</accession>
<sequence length="305" mass="32502">MRWVTYRSSDGAERPGLLHDGRVHGLDGTLLELIESGLAAAAERALAEPVEVVDLADVRLAAPIPRPPSVRDFLSFEEHLRNALHALGRDKVPPVWFEQPVFYFSNPAAILGPDEEVPISPGCEAFDYEVEVAAVVGRAGSDLTPADAESHIAGYTIFCDWSARDVQQRESTAGLGPAKGKDGATSIGPVLVTPDELEPHRDGKGYRLAMRASVNGRELGGGTWADIHWSFGQMLAYASRGTRLLPGDVIGSGTVGTGCLLELSGLHGSQSYPWLRPGDVVTIEVEQLGELTGRIVAGPPVVPLS</sequence>